<evidence type="ECO:0000256" key="5">
    <source>
        <dbReference type="ARBA" id="ARBA00022777"/>
    </source>
</evidence>
<evidence type="ECO:0000256" key="8">
    <source>
        <dbReference type="RuleBase" id="RU366032"/>
    </source>
</evidence>
<dbReference type="SUPFAM" id="SSF55874">
    <property type="entry name" value="ATPase domain of HSP90 chaperone/DNA topoisomerase II/histidine kinase"/>
    <property type="match status" value="1"/>
</dbReference>
<dbReference type="Gene3D" id="3.30.565.10">
    <property type="entry name" value="Histidine kinase-like ATPase, C-terminal domain"/>
    <property type="match status" value="1"/>
</dbReference>
<keyword evidence="4 8" id="KW-0547">Nucleotide-binding</keyword>
<dbReference type="SMART" id="SM00387">
    <property type="entry name" value="HATPase_c"/>
    <property type="match status" value="1"/>
</dbReference>
<dbReference type="EC" id="2.7.11.-" evidence="8"/>
<dbReference type="InterPro" id="IPR018955">
    <property type="entry name" value="BCDHK/PDK_N"/>
</dbReference>
<keyword evidence="6 8" id="KW-0067">ATP-binding</keyword>
<dbReference type="PANTHER" id="PTHR11947">
    <property type="entry name" value="PYRUVATE DEHYDROGENASE KINASE"/>
    <property type="match status" value="1"/>
</dbReference>
<dbReference type="InterPro" id="IPR036890">
    <property type="entry name" value="HATPase_C_sf"/>
</dbReference>
<dbReference type="Proteomes" id="UP000549394">
    <property type="component" value="Unassembled WGS sequence"/>
</dbReference>
<dbReference type="PROSITE" id="PS50109">
    <property type="entry name" value="HIS_KIN"/>
    <property type="match status" value="1"/>
</dbReference>
<evidence type="ECO:0000313" key="10">
    <source>
        <dbReference type="EMBL" id="CAD5121075.1"/>
    </source>
</evidence>
<comment type="similarity">
    <text evidence="1 8">Belongs to the PDK/BCKDK protein kinase family.</text>
</comment>
<dbReference type="OrthoDB" id="3264224at2759"/>
<evidence type="ECO:0000256" key="4">
    <source>
        <dbReference type="ARBA" id="ARBA00022741"/>
    </source>
</evidence>
<name>A0A7I8VXW0_9ANNE</name>
<dbReference type="AlphaFoldDB" id="A0A7I8VXW0"/>
<evidence type="ECO:0000256" key="1">
    <source>
        <dbReference type="ARBA" id="ARBA00006155"/>
    </source>
</evidence>
<dbReference type="InterPro" id="IPR005467">
    <property type="entry name" value="His_kinase_dom"/>
</dbReference>
<proteinExistence type="inferred from homology"/>
<gene>
    <name evidence="10" type="ORF">DGYR_LOCUS9072</name>
</gene>
<dbReference type="CDD" id="cd16929">
    <property type="entry name" value="HATPase_PDK-like"/>
    <property type="match status" value="1"/>
</dbReference>
<organism evidence="10 11">
    <name type="scientific">Dimorphilus gyrociliatus</name>
    <dbReference type="NCBI Taxonomy" id="2664684"/>
    <lineage>
        <taxon>Eukaryota</taxon>
        <taxon>Metazoa</taxon>
        <taxon>Spiralia</taxon>
        <taxon>Lophotrochozoa</taxon>
        <taxon>Annelida</taxon>
        <taxon>Polychaeta</taxon>
        <taxon>Polychaeta incertae sedis</taxon>
        <taxon>Dinophilidae</taxon>
        <taxon>Dimorphilus</taxon>
    </lineage>
</organism>
<dbReference type="InterPro" id="IPR003594">
    <property type="entry name" value="HATPase_dom"/>
</dbReference>
<keyword evidence="3 8" id="KW-0808">Transferase</keyword>
<dbReference type="Gene3D" id="1.20.140.20">
    <property type="entry name" value="Alpha-ketoacid/pyruvate dehydrogenase kinase, N-terminal domain"/>
    <property type="match status" value="1"/>
</dbReference>
<keyword evidence="7 8" id="KW-0496">Mitochondrion</keyword>
<dbReference type="GO" id="GO:0005759">
    <property type="term" value="C:mitochondrial matrix"/>
    <property type="evidence" value="ECO:0007669"/>
    <property type="project" value="UniProtKB-SubCell"/>
</dbReference>
<evidence type="ECO:0000256" key="7">
    <source>
        <dbReference type="ARBA" id="ARBA00023128"/>
    </source>
</evidence>
<dbReference type="SUPFAM" id="SSF69012">
    <property type="entry name" value="alpha-ketoacid dehydrogenase kinase, N-terminal domain"/>
    <property type="match status" value="1"/>
</dbReference>
<keyword evidence="5 8" id="KW-0418">Kinase</keyword>
<reference evidence="10 11" key="1">
    <citation type="submission" date="2020-08" db="EMBL/GenBank/DDBJ databases">
        <authorList>
            <person name="Hejnol A."/>
        </authorList>
    </citation>
    <scope>NUCLEOTIDE SEQUENCE [LARGE SCALE GENOMIC DNA]</scope>
</reference>
<evidence type="ECO:0000256" key="6">
    <source>
        <dbReference type="ARBA" id="ARBA00022840"/>
    </source>
</evidence>
<dbReference type="GO" id="GO:0005524">
    <property type="term" value="F:ATP binding"/>
    <property type="evidence" value="ECO:0007669"/>
    <property type="project" value="UniProtKB-UniRule"/>
</dbReference>
<evidence type="ECO:0000313" key="11">
    <source>
        <dbReference type="Proteomes" id="UP000549394"/>
    </source>
</evidence>
<keyword evidence="2" id="KW-0597">Phosphoprotein</keyword>
<evidence type="ECO:0000256" key="2">
    <source>
        <dbReference type="ARBA" id="ARBA00022553"/>
    </source>
</evidence>
<feature type="domain" description="Histidine kinase" evidence="9">
    <location>
        <begin position="262"/>
        <end position="395"/>
    </location>
</feature>
<keyword evidence="11" id="KW-1185">Reference proteome</keyword>
<dbReference type="GO" id="GO:0004740">
    <property type="term" value="F:pyruvate dehydrogenase (acetyl-transferring) kinase activity"/>
    <property type="evidence" value="ECO:0007669"/>
    <property type="project" value="TreeGrafter"/>
</dbReference>
<protein>
    <recommendedName>
        <fullName evidence="8">Protein-serine/threonine kinase</fullName>
        <ecNumber evidence="8">2.7.11.-</ecNumber>
    </recommendedName>
</protein>
<comment type="subcellular location">
    <subcellularLocation>
        <location evidence="8">Mitochondrion matrix</location>
    </subcellularLocation>
</comment>
<dbReference type="Pfam" id="PF02518">
    <property type="entry name" value="HATPase_c"/>
    <property type="match status" value="1"/>
</dbReference>
<dbReference type="GO" id="GO:0010906">
    <property type="term" value="P:regulation of glucose metabolic process"/>
    <property type="evidence" value="ECO:0007669"/>
    <property type="project" value="TreeGrafter"/>
</dbReference>
<evidence type="ECO:0000259" key="9">
    <source>
        <dbReference type="PROSITE" id="PS50109"/>
    </source>
</evidence>
<sequence>MLSKAWKNRPFIARLPLFQILRHQSDDLRYKPSIDTQERAKSVTSFYNQSKIDAIASKDSVRLVPSAMLYTYKVSDNSDILRSVQYLHKELPVRIAHRIAGFRNLPFIVGCNPSILSVHELYIRAFHLLSEFPPIKDEADEAAYSKLVKQLLDDHRDVVTSLAEGFKQCSRFLQDEGMVKTFLDKTLTSRLGIRMLAEHHIGLSEKKPNYIGIICVNFTPKTFIERKVEVAKRMCEDKYGHSPEVKINGHLSCSFPYIPQPLDYVLHEMLKNAMRATVESHLDTLDRMPPITVTIANNDIDFIIRISDRGGGIRHDHLEKIWDYGFTTSGQTEDDRVSRGLFGQFIESRAAGAMHGFGFGLPACKAYVEYLAGSLQLQTLQGIGTDVYLRLRHIDGKHGSFRI</sequence>
<dbReference type="Pfam" id="PF10436">
    <property type="entry name" value="BCDHK_Adom3"/>
    <property type="match status" value="1"/>
</dbReference>
<dbReference type="InterPro" id="IPR036784">
    <property type="entry name" value="AK/P_DHK_N_sf"/>
</dbReference>
<dbReference type="PANTHER" id="PTHR11947:SF20">
    <property type="entry name" value="[3-METHYL-2-OXOBUTANOATE DEHYDROGENASE [LIPOAMIDE]] KINASE, MITOCHONDRIAL"/>
    <property type="match status" value="1"/>
</dbReference>
<comment type="caution">
    <text evidence="10">The sequence shown here is derived from an EMBL/GenBank/DDBJ whole genome shotgun (WGS) entry which is preliminary data.</text>
</comment>
<dbReference type="InterPro" id="IPR039028">
    <property type="entry name" value="BCKD/PDK"/>
</dbReference>
<dbReference type="EMBL" id="CAJFCJ010000013">
    <property type="protein sequence ID" value="CAD5121075.1"/>
    <property type="molecule type" value="Genomic_DNA"/>
</dbReference>
<accession>A0A7I8VXW0</accession>
<evidence type="ECO:0000256" key="3">
    <source>
        <dbReference type="ARBA" id="ARBA00022679"/>
    </source>
</evidence>